<comment type="similarity">
    <text evidence="4">Belongs to the peptidase A25 family.</text>
</comment>
<dbReference type="InterPro" id="IPR023430">
    <property type="entry name" value="Pept_HybD-like_dom_sf"/>
</dbReference>
<sequence>MNKEYKRYFTADRTDLALESANSVRTDEGLPEGICVSTEKTSCFTVTDVRVCSPEAAKRIGKPVGRYITLEPNAPLDMAWENADAASMELSGYIKMLLESSDSANGDSPKSVLIAGLGNETVTPDSLGPRVCSHIFATRHIEKNAPQLGFEGMRSVSALSCGVMGQTGMEPSELIGAAVRELKPEAVIAVDALACAGVGHLGRTIQLSDAGISPGSGVQNSRQELSKDSLGVKTIAIGIPTIADSESGMMVTPKNIDKLVSMSAAMVAMGINLCLHPSLSASELRLLTS</sequence>
<reference evidence="5" key="1">
    <citation type="submission" date="2020-10" db="EMBL/GenBank/DDBJ databases">
        <authorList>
            <person name="Gilroy R."/>
        </authorList>
    </citation>
    <scope>NUCLEOTIDE SEQUENCE</scope>
    <source>
        <strain evidence="5">CHK33-4379</strain>
    </source>
</reference>
<gene>
    <name evidence="4" type="primary">gpr</name>
    <name evidence="5" type="ORF">IAC39_07700</name>
</gene>
<keyword evidence="1 4" id="KW-0645">Protease</keyword>
<evidence type="ECO:0000256" key="3">
    <source>
        <dbReference type="ARBA" id="ARBA00023145"/>
    </source>
</evidence>
<dbReference type="AlphaFoldDB" id="A0A9D1KK60"/>
<reference evidence="5" key="2">
    <citation type="journal article" date="2021" name="PeerJ">
        <title>Extensive microbial diversity within the chicken gut microbiome revealed by metagenomics and culture.</title>
        <authorList>
            <person name="Gilroy R."/>
            <person name="Ravi A."/>
            <person name="Getino M."/>
            <person name="Pursley I."/>
            <person name="Horton D.L."/>
            <person name="Alikhan N.F."/>
            <person name="Baker D."/>
            <person name="Gharbi K."/>
            <person name="Hall N."/>
            <person name="Watson M."/>
            <person name="Adriaenssens E.M."/>
            <person name="Foster-Nyarko E."/>
            <person name="Jarju S."/>
            <person name="Secka A."/>
            <person name="Antonio M."/>
            <person name="Oren A."/>
            <person name="Chaudhuri R.R."/>
            <person name="La Ragione R."/>
            <person name="Hildebrand F."/>
            <person name="Pallen M.J."/>
        </authorList>
    </citation>
    <scope>NUCLEOTIDE SEQUENCE</scope>
    <source>
        <strain evidence="5">CHK33-4379</strain>
    </source>
</reference>
<dbReference type="InterPro" id="IPR005080">
    <property type="entry name" value="Peptidase_A25"/>
</dbReference>
<keyword evidence="3 4" id="KW-0865">Zymogen</keyword>
<comment type="catalytic activity">
    <reaction evidence="4">
        <text>Endopeptidase action with P4 Glu or Asp, P1 preferably Glu &gt; Asp, P1' hydrophobic and P2' Ala.</text>
        <dbReference type="EC" id="3.4.24.78"/>
    </reaction>
</comment>
<dbReference type="Gene3D" id="3.40.50.1450">
    <property type="entry name" value="HybD-like"/>
    <property type="match status" value="2"/>
</dbReference>
<evidence type="ECO:0000256" key="2">
    <source>
        <dbReference type="ARBA" id="ARBA00022801"/>
    </source>
</evidence>
<evidence type="ECO:0000313" key="5">
    <source>
        <dbReference type="EMBL" id="HIT59574.1"/>
    </source>
</evidence>
<proteinExistence type="inferred from homology"/>
<accession>A0A9D1KK60</accession>
<dbReference type="NCBIfam" id="TIGR01441">
    <property type="entry name" value="GPR"/>
    <property type="match status" value="1"/>
</dbReference>
<keyword evidence="2 4" id="KW-0378">Hydrolase</keyword>
<comment type="function">
    <text evidence="4">Initiates the rapid degradation of small, acid-soluble proteins during spore germination.</text>
</comment>
<dbReference type="Proteomes" id="UP000824136">
    <property type="component" value="Unassembled WGS sequence"/>
</dbReference>
<dbReference type="EC" id="3.4.24.78" evidence="4"/>
<feature type="chain" id="PRO_5039775144" description="Germination protease" evidence="4">
    <location>
        <begin position="16"/>
        <end position="289"/>
    </location>
</feature>
<comment type="caution">
    <text evidence="5">The sequence shown here is derived from an EMBL/GenBank/DDBJ whole genome shotgun (WGS) entry which is preliminary data.</text>
</comment>
<dbReference type="GO" id="GO:0009847">
    <property type="term" value="P:spore germination"/>
    <property type="evidence" value="ECO:0007669"/>
    <property type="project" value="UniProtKB-UniRule"/>
</dbReference>
<dbReference type="Pfam" id="PF03418">
    <property type="entry name" value="Peptidase_A25"/>
    <property type="match status" value="1"/>
</dbReference>
<dbReference type="HAMAP" id="MF_00626">
    <property type="entry name" value="Germination_prot"/>
    <property type="match status" value="1"/>
</dbReference>
<comment type="PTM">
    <text evidence="4">Autoproteolytically processed. The inactive tetrameric zymogen termed p46 autoprocesses to a smaller form termed p41, which is active only during spore germination.</text>
</comment>
<evidence type="ECO:0000313" key="6">
    <source>
        <dbReference type="Proteomes" id="UP000824136"/>
    </source>
</evidence>
<dbReference type="GO" id="GO:0006508">
    <property type="term" value="P:proteolysis"/>
    <property type="evidence" value="ECO:0007669"/>
    <property type="project" value="UniProtKB-UniRule"/>
</dbReference>
<dbReference type="EMBL" id="DVLL01000024">
    <property type="protein sequence ID" value="HIT59574.1"/>
    <property type="molecule type" value="Genomic_DNA"/>
</dbReference>
<dbReference type="SUPFAM" id="SSF53163">
    <property type="entry name" value="HybD-like"/>
    <property type="match status" value="1"/>
</dbReference>
<comment type="subunit">
    <text evidence="4">Homotetramer.</text>
</comment>
<name>A0A9D1KK60_9FIRM</name>
<organism evidence="5 6">
    <name type="scientific">Candidatus Faeciplasma pullistercoris</name>
    <dbReference type="NCBI Taxonomy" id="2840800"/>
    <lineage>
        <taxon>Bacteria</taxon>
        <taxon>Bacillati</taxon>
        <taxon>Bacillota</taxon>
        <taxon>Clostridia</taxon>
        <taxon>Eubacteriales</taxon>
        <taxon>Oscillospiraceae</taxon>
        <taxon>Oscillospiraceae incertae sedis</taxon>
        <taxon>Candidatus Faeciplasma</taxon>
    </lineage>
</organism>
<feature type="propeptide" id="PRO_5039775145" evidence="4">
    <location>
        <begin position="1"/>
        <end position="15"/>
    </location>
</feature>
<evidence type="ECO:0000256" key="1">
    <source>
        <dbReference type="ARBA" id="ARBA00022670"/>
    </source>
</evidence>
<dbReference type="GO" id="GO:0004222">
    <property type="term" value="F:metalloendopeptidase activity"/>
    <property type="evidence" value="ECO:0007669"/>
    <property type="project" value="UniProtKB-UniRule"/>
</dbReference>
<evidence type="ECO:0000256" key="4">
    <source>
        <dbReference type="HAMAP-Rule" id="MF_00626"/>
    </source>
</evidence>
<protein>
    <recommendedName>
        <fullName evidence="4">Germination protease</fullName>
        <ecNumber evidence="4">3.4.24.78</ecNumber>
    </recommendedName>
    <alternativeName>
        <fullName evidence="4">GPR endopeptidase</fullName>
    </alternativeName>
    <alternativeName>
        <fullName evidence="4">Germination proteinase</fullName>
    </alternativeName>
    <alternativeName>
        <fullName evidence="4">Spore protease</fullName>
    </alternativeName>
</protein>